<evidence type="ECO:0000313" key="2">
    <source>
        <dbReference type="Proteomes" id="UP000228781"/>
    </source>
</evidence>
<dbReference type="PANTHER" id="PTHR39961:SF1">
    <property type="entry name" value="DUF458 DOMAIN-CONTAINING PROTEIN"/>
    <property type="match status" value="1"/>
</dbReference>
<dbReference type="EMBL" id="PFSK01000024">
    <property type="protein sequence ID" value="PJC22704.1"/>
    <property type="molecule type" value="Genomic_DNA"/>
</dbReference>
<dbReference type="InterPro" id="IPR007405">
    <property type="entry name" value="Phage_KVP40_Orf299"/>
</dbReference>
<sequence length="167" mass="18948">MQQIKVKLVETFHSPTHGILALPKVIQKIADFAHAKPDYRYRIIIGTDSQTRGSKVTEFVTALIIHRVGGGGVYFWKKFQREKPYSLREKIYEEAVASLEFANEFLYLLKEKPELLQFDLEIHVDIGNGGPTREMIAEVVAMIQGNGYQVKTKPEAYGASKVADRHV</sequence>
<protein>
    <recommendedName>
        <fullName evidence="3">DUF458 domain-containing protein</fullName>
    </recommendedName>
</protein>
<organism evidence="1 2">
    <name type="scientific">candidate division WWE3 bacterium CG_4_9_14_0_2_um_filter_48_10</name>
    <dbReference type="NCBI Taxonomy" id="1975078"/>
    <lineage>
        <taxon>Bacteria</taxon>
        <taxon>Katanobacteria</taxon>
    </lineage>
</organism>
<dbReference type="PANTHER" id="PTHR39961">
    <property type="entry name" value="HYPOTHETICAL CYTOSOLIC PROTEIN"/>
    <property type="match status" value="1"/>
</dbReference>
<evidence type="ECO:0008006" key="3">
    <source>
        <dbReference type="Google" id="ProtNLM"/>
    </source>
</evidence>
<accession>A0A2M8EIY8</accession>
<dbReference type="Pfam" id="PF04308">
    <property type="entry name" value="RNaseH_like"/>
    <property type="match status" value="1"/>
</dbReference>
<proteinExistence type="predicted"/>
<gene>
    <name evidence="1" type="ORF">CO059_01885</name>
</gene>
<name>A0A2M8EIY8_UNCKA</name>
<comment type="caution">
    <text evidence="1">The sequence shown here is derived from an EMBL/GenBank/DDBJ whole genome shotgun (WGS) entry which is preliminary data.</text>
</comment>
<reference evidence="2" key="1">
    <citation type="submission" date="2017-09" db="EMBL/GenBank/DDBJ databases">
        <title>Depth-based differentiation of microbial function through sediment-hosted aquifers and enrichment of novel symbionts in the deep terrestrial subsurface.</title>
        <authorList>
            <person name="Probst A.J."/>
            <person name="Ladd B."/>
            <person name="Jarett J.K."/>
            <person name="Geller-Mcgrath D.E."/>
            <person name="Sieber C.M.K."/>
            <person name="Emerson J.B."/>
            <person name="Anantharaman K."/>
            <person name="Thomas B.C."/>
            <person name="Malmstrom R."/>
            <person name="Stieglmeier M."/>
            <person name="Klingl A."/>
            <person name="Woyke T."/>
            <person name="Ryan C.M."/>
            <person name="Banfield J.F."/>
        </authorList>
    </citation>
    <scope>NUCLEOTIDE SEQUENCE [LARGE SCALE GENOMIC DNA]</scope>
</reference>
<dbReference type="Proteomes" id="UP000228781">
    <property type="component" value="Unassembled WGS sequence"/>
</dbReference>
<dbReference type="AlphaFoldDB" id="A0A2M8EIY8"/>
<evidence type="ECO:0000313" key="1">
    <source>
        <dbReference type="EMBL" id="PJC22704.1"/>
    </source>
</evidence>